<comment type="caution">
    <text evidence="3">The sequence shown here is derived from an EMBL/GenBank/DDBJ whole genome shotgun (WGS) entry which is preliminary data.</text>
</comment>
<feature type="compositionally biased region" description="Low complexity" evidence="1">
    <location>
        <begin position="212"/>
        <end position="223"/>
    </location>
</feature>
<keyword evidence="2" id="KW-0472">Membrane</keyword>
<evidence type="ECO:0000256" key="2">
    <source>
        <dbReference type="SAM" id="Phobius"/>
    </source>
</evidence>
<keyword evidence="2" id="KW-1133">Transmembrane helix</keyword>
<evidence type="ECO:0000313" key="4">
    <source>
        <dbReference type="Proteomes" id="UP001142055"/>
    </source>
</evidence>
<organism evidence="3 4">
    <name type="scientific">Blomia tropicalis</name>
    <name type="common">Mite</name>
    <dbReference type="NCBI Taxonomy" id="40697"/>
    <lineage>
        <taxon>Eukaryota</taxon>
        <taxon>Metazoa</taxon>
        <taxon>Ecdysozoa</taxon>
        <taxon>Arthropoda</taxon>
        <taxon>Chelicerata</taxon>
        <taxon>Arachnida</taxon>
        <taxon>Acari</taxon>
        <taxon>Acariformes</taxon>
        <taxon>Sarcoptiformes</taxon>
        <taxon>Astigmata</taxon>
        <taxon>Glycyphagoidea</taxon>
        <taxon>Echimyopodidae</taxon>
        <taxon>Blomia</taxon>
    </lineage>
</organism>
<sequence>MLKLIRTGNPNEVLLTDVGYQTEIDYGQLFHKMPIGYLIRNSAILFDTELHCVYIIENLMKHVTQFSVKSGDSKQINIKLHRNNIPYEKFFKCDNDLSKVEHTLGKFRCDLEYKSNEHEHLNKNDESLIEVENEVKPVVQSNKRLWLNLLTTISNNWITFVVGGIVSFVLLLFIIILFVYRKQTVNYRKSTVRKLLNRSPKTKKVKNTSYNSTSKPTTSGKGSYKNQTTT</sequence>
<keyword evidence="4" id="KW-1185">Reference proteome</keyword>
<dbReference type="Proteomes" id="UP001142055">
    <property type="component" value="Chromosome 2"/>
</dbReference>
<accession>A0A9Q0RPE1</accession>
<feature type="region of interest" description="Disordered" evidence="1">
    <location>
        <begin position="202"/>
        <end position="230"/>
    </location>
</feature>
<evidence type="ECO:0000256" key="1">
    <source>
        <dbReference type="SAM" id="MobiDB-lite"/>
    </source>
</evidence>
<name>A0A9Q0RPE1_BLOTA</name>
<protein>
    <submittedName>
        <fullName evidence="3">Uncharacterized protein</fullName>
    </submittedName>
</protein>
<gene>
    <name evidence="3" type="ORF">RDWZM_006488</name>
</gene>
<dbReference type="EMBL" id="JAPWDV010000002">
    <property type="protein sequence ID" value="KAJ6220676.1"/>
    <property type="molecule type" value="Genomic_DNA"/>
</dbReference>
<reference evidence="3" key="1">
    <citation type="submission" date="2022-12" db="EMBL/GenBank/DDBJ databases">
        <title>Genome assemblies of Blomia tropicalis.</title>
        <authorList>
            <person name="Cui Y."/>
        </authorList>
    </citation>
    <scope>NUCLEOTIDE SEQUENCE</scope>
    <source>
        <tissue evidence="3">Adult mites</tissue>
    </source>
</reference>
<proteinExistence type="predicted"/>
<feature type="transmembrane region" description="Helical" evidence="2">
    <location>
        <begin position="157"/>
        <end position="180"/>
    </location>
</feature>
<keyword evidence="2" id="KW-0812">Transmembrane</keyword>
<evidence type="ECO:0000313" key="3">
    <source>
        <dbReference type="EMBL" id="KAJ6220676.1"/>
    </source>
</evidence>
<dbReference type="AlphaFoldDB" id="A0A9Q0RPE1"/>